<comment type="similarity">
    <text evidence="1">Belongs to the sigma-70 factor family. ECF subfamily.</text>
</comment>
<evidence type="ECO:0000256" key="3">
    <source>
        <dbReference type="ARBA" id="ARBA00023082"/>
    </source>
</evidence>
<comment type="caution">
    <text evidence="7">The sequence shown here is derived from an EMBL/GenBank/DDBJ whole genome shotgun (WGS) entry which is preliminary data.</text>
</comment>
<evidence type="ECO:0000313" key="7">
    <source>
        <dbReference type="EMBL" id="PPV17037.1"/>
    </source>
</evidence>
<dbReference type="Proteomes" id="UP000238081">
    <property type="component" value="Unassembled WGS sequence"/>
</dbReference>
<proteinExistence type="inferred from homology"/>
<dbReference type="InterPro" id="IPR013249">
    <property type="entry name" value="RNA_pol_sigma70_r4_t2"/>
</dbReference>
<dbReference type="InterPro" id="IPR013325">
    <property type="entry name" value="RNA_pol_sigma_r2"/>
</dbReference>
<evidence type="ECO:0000256" key="4">
    <source>
        <dbReference type="ARBA" id="ARBA00023163"/>
    </source>
</evidence>
<dbReference type="GO" id="GO:0016987">
    <property type="term" value="F:sigma factor activity"/>
    <property type="evidence" value="ECO:0007669"/>
    <property type="project" value="UniProtKB-KW"/>
</dbReference>
<dbReference type="RefSeq" id="WP_043663584.1">
    <property type="nucleotide sequence ID" value="NZ_JBBNPO010000001.1"/>
</dbReference>
<dbReference type="SUPFAM" id="SSF88659">
    <property type="entry name" value="Sigma3 and sigma4 domains of RNA polymerase sigma factors"/>
    <property type="match status" value="1"/>
</dbReference>
<gene>
    <name evidence="7" type="ORF">AWN73_09015</name>
</gene>
<evidence type="ECO:0000259" key="5">
    <source>
        <dbReference type="Pfam" id="PF04542"/>
    </source>
</evidence>
<dbReference type="EMBL" id="LRDH01000056">
    <property type="protein sequence ID" value="PPV17037.1"/>
    <property type="molecule type" value="Genomic_DNA"/>
</dbReference>
<dbReference type="GO" id="GO:0003677">
    <property type="term" value="F:DNA binding"/>
    <property type="evidence" value="ECO:0007669"/>
    <property type="project" value="InterPro"/>
</dbReference>
<keyword evidence="3" id="KW-0731">Sigma factor</keyword>
<dbReference type="PANTHER" id="PTHR43133:SF60">
    <property type="entry name" value="RNA POLYMERASE SIGMA FACTOR SIGV"/>
    <property type="match status" value="1"/>
</dbReference>
<dbReference type="AlphaFoldDB" id="A0A2S7FDT0"/>
<dbReference type="Pfam" id="PF08281">
    <property type="entry name" value="Sigma70_r4_2"/>
    <property type="match status" value="1"/>
</dbReference>
<sequence>MDEKELIMKIQSGDMNAFAIIFERYKNEAVRYSYLIIGNKHTSEDIVQEAFVTCYTKIKSLKKQEQFKSWFFKILTRIAWKYYKKEKKSVPVDNIFEKADYETNCEAISKYIKKEQADILHEIIDELDIKQKMVIILYYFNELTIKEIAQIMECFEGTVKSRLYTARKKLKKSLMDFDESEHKTTKECGIL</sequence>
<dbReference type="InterPro" id="IPR013324">
    <property type="entry name" value="RNA_pol_sigma_r3/r4-like"/>
</dbReference>
<feature type="domain" description="RNA polymerase sigma-70 region 2" evidence="5">
    <location>
        <begin position="21"/>
        <end position="88"/>
    </location>
</feature>
<organism evidence="7 8">
    <name type="scientific">Clostridium butyricum</name>
    <dbReference type="NCBI Taxonomy" id="1492"/>
    <lineage>
        <taxon>Bacteria</taxon>
        <taxon>Bacillati</taxon>
        <taxon>Bacillota</taxon>
        <taxon>Clostridia</taxon>
        <taxon>Eubacteriales</taxon>
        <taxon>Clostridiaceae</taxon>
        <taxon>Clostridium</taxon>
    </lineage>
</organism>
<dbReference type="InterPro" id="IPR014284">
    <property type="entry name" value="RNA_pol_sigma-70_dom"/>
</dbReference>
<evidence type="ECO:0000259" key="6">
    <source>
        <dbReference type="Pfam" id="PF08281"/>
    </source>
</evidence>
<keyword evidence="4" id="KW-0804">Transcription</keyword>
<dbReference type="CDD" id="cd06171">
    <property type="entry name" value="Sigma70_r4"/>
    <property type="match status" value="1"/>
</dbReference>
<dbReference type="NCBIfam" id="TIGR02937">
    <property type="entry name" value="sigma70-ECF"/>
    <property type="match status" value="1"/>
</dbReference>
<evidence type="ECO:0000256" key="2">
    <source>
        <dbReference type="ARBA" id="ARBA00023015"/>
    </source>
</evidence>
<dbReference type="Pfam" id="PF04542">
    <property type="entry name" value="Sigma70_r2"/>
    <property type="match status" value="1"/>
</dbReference>
<protein>
    <submittedName>
        <fullName evidence="7">RNA polymerase subunit sigma-24</fullName>
    </submittedName>
</protein>
<dbReference type="PANTHER" id="PTHR43133">
    <property type="entry name" value="RNA POLYMERASE ECF-TYPE SIGMA FACTO"/>
    <property type="match status" value="1"/>
</dbReference>
<dbReference type="InterPro" id="IPR007627">
    <property type="entry name" value="RNA_pol_sigma70_r2"/>
</dbReference>
<dbReference type="InterPro" id="IPR039425">
    <property type="entry name" value="RNA_pol_sigma-70-like"/>
</dbReference>
<dbReference type="SUPFAM" id="SSF88946">
    <property type="entry name" value="Sigma2 domain of RNA polymerase sigma factors"/>
    <property type="match status" value="1"/>
</dbReference>
<feature type="domain" description="RNA polymerase sigma factor 70 region 4 type 2" evidence="6">
    <location>
        <begin position="119"/>
        <end position="170"/>
    </location>
</feature>
<dbReference type="InterPro" id="IPR036388">
    <property type="entry name" value="WH-like_DNA-bd_sf"/>
</dbReference>
<evidence type="ECO:0000313" key="8">
    <source>
        <dbReference type="Proteomes" id="UP000238081"/>
    </source>
</evidence>
<evidence type="ECO:0000256" key="1">
    <source>
        <dbReference type="ARBA" id="ARBA00010641"/>
    </source>
</evidence>
<reference evidence="7 8" key="1">
    <citation type="submission" date="2016-01" db="EMBL/GenBank/DDBJ databases">
        <title>Characterization of the Clostridium difficile lineages that are prevalent in Hong Kong and China.</title>
        <authorList>
            <person name="Kwok J.S.-L."/>
            <person name="Lam W.-Y."/>
            <person name="Ip M."/>
            <person name="Chan T.-F."/>
            <person name="Hawkey P.M."/>
            <person name="Tsui S.K.-W."/>
        </authorList>
    </citation>
    <scope>NUCLEOTIDE SEQUENCE [LARGE SCALE GENOMIC DNA]</scope>
    <source>
        <strain evidence="7 8">300064</strain>
    </source>
</reference>
<dbReference type="GO" id="GO:0006352">
    <property type="term" value="P:DNA-templated transcription initiation"/>
    <property type="evidence" value="ECO:0007669"/>
    <property type="project" value="InterPro"/>
</dbReference>
<name>A0A2S7FDT0_CLOBU</name>
<accession>A0A2S7FDT0</accession>
<dbReference type="Gene3D" id="1.10.1740.10">
    <property type="match status" value="1"/>
</dbReference>
<dbReference type="Gene3D" id="1.10.10.10">
    <property type="entry name" value="Winged helix-like DNA-binding domain superfamily/Winged helix DNA-binding domain"/>
    <property type="match status" value="1"/>
</dbReference>
<keyword evidence="2" id="KW-0805">Transcription regulation</keyword>